<evidence type="ECO:0000313" key="7">
    <source>
        <dbReference type="EMBL" id="MER6429620.1"/>
    </source>
</evidence>
<evidence type="ECO:0000256" key="2">
    <source>
        <dbReference type="ARBA" id="ARBA00023015"/>
    </source>
</evidence>
<dbReference type="InterPro" id="IPR001647">
    <property type="entry name" value="HTH_TetR"/>
</dbReference>
<dbReference type="Pfam" id="PF02909">
    <property type="entry name" value="TetR_C_1"/>
    <property type="match status" value="1"/>
</dbReference>
<organism evidence="7 8">
    <name type="scientific">Streptomyces sp. 900105245</name>
    <dbReference type="NCBI Taxonomy" id="3154379"/>
    <lineage>
        <taxon>Bacteria</taxon>
        <taxon>Bacillati</taxon>
        <taxon>Actinomycetota</taxon>
        <taxon>Actinomycetes</taxon>
        <taxon>Kitasatosporales</taxon>
        <taxon>Streptomycetaceae</taxon>
        <taxon>Streptomyces</taxon>
    </lineage>
</organism>
<dbReference type="Pfam" id="PF00440">
    <property type="entry name" value="TetR_N"/>
    <property type="match status" value="1"/>
</dbReference>
<dbReference type="PRINTS" id="PR00400">
    <property type="entry name" value="TETREPRESSOR"/>
</dbReference>
<keyword evidence="4" id="KW-0804">Transcription</keyword>
<accession>A0ABV1U7P1</accession>
<reference evidence="7 8" key="1">
    <citation type="submission" date="2024-06" db="EMBL/GenBank/DDBJ databases">
        <title>The Natural Products Discovery Center: Release of the First 8490 Sequenced Strains for Exploring Actinobacteria Biosynthetic Diversity.</title>
        <authorList>
            <person name="Kalkreuter E."/>
            <person name="Kautsar S.A."/>
            <person name="Yang D."/>
            <person name="Bader C.D."/>
            <person name="Teijaro C.N."/>
            <person name="Fluegel L."/>
            <person name="Davis C.M."/>
            <person name="Simpson J.R."/>
            <person name="Lauterbach L."/>
            <person name="Steele A.D."/>
            <person name="Gui C."/>
            <person name="Meng S."/>
            <person name="Li G."/>
            <person name="Viehrig K."/>
            <person name="Ye F."/>
            <person name="Su P."/>
            <person name="Kiefer A.F."/>
            <person name="Nichols A."/>
            <person name="Cepeda A.J."/>
            <person name="Yan W."/>
            <person name="Fan B."/>
            <person name="Jiang Y."/>
            <person name="Adhikari A."/>
            <person name="Zheng C.-J."/>
            <person name="Schuster L."/>
            <person name="Cowan T.M."/>
            <person name="Smanski M.J."/>
            <person name="Chevrette M.G."/>
            <person name="De Carvalho L.P.S."/>
            <person name="Shen B."/>
        </authorList>
    </citation>
    <scope>NUCLEOTIDE SEQUENCE [LARGE SCALE GENOMIC DNA]</scope>
    <source>
        <strain evidence="7 8">NPDC001166</strain>
    </source>
</reference>
<dbReference type="InterPro" id="IPR009057">
    <property type="entry name" value="Homeodomain-like_sf"/>
</dbReference>
<evidence type="ECO:0000256" key="3">
    <source>
        <dbReference type="ARBA" id="ARBA00023125"/>
    </source>
</evidence>
<evidence type="ECO:0000259" key="6">
    <source>
        <dbReference type="PROSITE" id="PS50977"/>
    </source>
</evidence>
<dbReference type="InterPro" id="IPR004111">
    <property type="entry name" value="Repressor_TetR_C"/>
</dbReference>
<keyword evidence="2" id="KW-0805">Transcription regulation</keyword>
<dbReference type="PANTHER" id="PTHR30055:SF151">
    <property type="entry name" value="TRANSCRIPTIONAL REGULATORY PROTEIN"/>
    <property type="match status" value="1"/>
</dbReference>
<comment type="caution">
    <text evidence="7">The sequence shown here is derived from an EMBL/GenBank/DDBJ whole genome shotgun (WGS) entry which is preliminary data.</text>
</comment>
<dbReference type="PROSITE" id="PS50977">
    <property type="entry name" value="HTH_TETR_2"/>
    <property type="match status" value="1"/>
</dbReference>
<feature type="DNA-binding region" description="H-T-H motif" evidence="5">
    <location>
        <begin position="64"/>
        <end position="83"/>
    </location>
</feature>
<keyword evidence="1" id="KW-0678">Repressor</keyword>
<evidence type="ECO:0000256" key="4">
    <source>
        <dbReference type="ARBA" id="ARBA00023163"/>
    </source>
</evidence>
<dbReference type="RefSeq" id="WP_352063888.1">
    <property type="nucleotide sequence ID" value="NZ_JBEPAZ010000013.1"/>
</dbReference>
<dbReference type="InterPro" id="IPR036271">
    <property type="entry name" value="Tet_transcr_reg_TetR-rel_C_sf"/>
</dbReference>
<name>A0ABV1U7P1_9ACTN</name>
<dbReference type="PANTHER" id="PTHR30055">
    <property type="entry name" value="HTH-TYPE TRANSCRIPTIONAL REGULATOR RUTR"/>
    <property type="match status" value="1"/>
</dbReference>
<sequence length="249" mass="26918">MPERPNPRHEPSSEPSAPVGSAAWWSERYAVRARQRSRAGGITLGAIMDASLHIADEQGLDALTMRAVGERMGLRHTSLYRHVPSREALLVELVDHMLGEIALPDSVPATDWRAGTEAGAREYRRVLLAHRALVPLLTRGQLLGPHALRAREHGLRLLTDAGWSAESAVRIYLTVTHHVVGTVLLDTGGAARTPGERAAMTGLFTSLPARTHPLLTAHAALLNGVDGDGEFDFGLRCLLEGIAATRESH</sequence>
<dbReference type="EMBL" id="JBEPAZ010000013">
    <property type="protein sequence ID" value="MER6429620.1"/>
    <property type="molecule type" value="Genomic_DNA"/>
</dbReference>
<dbReference type="PRINTS" id="PR00455">
    <property type="entry name" value="HTHTETR"/>
</dbReference>
<dbReference type="InterPro" id="IPR003012">
    <property type="entry name" value="Tet_transcr_reg_TetR"/>
</dbReference>
<dbReference type="Gene3D" id="1.10.357.10">
    <property type="entry name" value="Tetracycline Repressor, domain 2"/>
    <property type="match status" value="1"/>
</dbReference>
<evidence type="ECO:0000256" key="5">
    <source>
        <dbReference type="PROSITE-ProRule" id="PRU00335"/>
    </source>
</evidence>
<keyword evidence="8" id="KW-1185">Reference proteome</keyword>
<dbReference type="InterPro" id="IPR050109">
    <property type="entry name" value="HTH-type_TetR-like_transc_reg"/>
</dbReference>
<dbReference type="Proteomes" id="UP001470023">
    <property type="component" value="Unassembled WGS sequence"/>
</dbReference>
<evidence type="ECO:0000256" key="1">
    <source>
        <dbReference type="ARBA" id="ARBA00022491"/>
    </source>
</evidence>
<keyword evidence="3 5" id="KW-0238">DNA-binding</keyword>
<feature type="domain" description="HTH tetR-type" evidence="6">
    <location>
        <begin position="41"/>
        <end position="101"/>
    </location>
</feature>
<dbReference type="SUPFAM" id="SSF48498">
    <property type="entry name" value="Tetracyclin repressor-like, C-terminal domain"/>
    <property type="match status" value="1"/>
</dbReference>
<proteinExistence type="predicted"/>
<dbReference type="SUPFAM" id="SSF46689">
    <property type="entry name" value="Homeodomain-like"/>
    <property type="match status" value="1"/>
</dbReference>
<gene>
    <name evidence="7" type="ORF">ABT272_18030</name>
</gene>
<evidence type="ECO:0000313" key="8">
    <source>
        <dbReference type="Proteomes" id="UP001470023"/>
    </source>
</evidence>
<protein>
    <submittedName>
        <fullName evidence="7">TetR/AcrR family transcriptional regulator C-terminal domain-containing protein</fullName>
    </submittedName>
</protein>